<dbReference type="Proteomes" id="UP000060602">
    <property type="component" value="Chromosome"/>
</dbReference>
<protein>
    <submittedName>
        <fullName evidence="2">Toxin</fullName>
    </submittedName>
</protein>
<organism evidence="2 3">
    <name type="scientific">Alcaligenes xylosoxydans xylosoxydans</name>
    <name type="common">Achromobacter xylosoxidans</name>
    <dbReference type="NCBI Taxonomy" id="85698"/>
    <lineage>
        <taxon>Bacteria</taxon>
        <taxon>Pseudomonadati</taxon>
        <taxon>Pseudomonadota</taxon>
        <taxon>Betaproteobacteria</taxon>
        <taxon>Burkholderiales</taxon>
        <taxon>Alcaligenaceae</taxon>
        <taxon>Achromobacter</taxon>
    </lineage>
</organism>
<sequence>MNALFVELPEFSRHREKFLDDDAFRALQGMMLKMPEAGVVLEGTGGLRKLRYADPHRSRGKRSGLRVIYYWCDAERQFWLFRLYVKVDVDDDTVGSRRVSGKQLARALAKPGRSLEATTRQSRKRSSHYRAPKHPVKMGAS</sequence>
<evidence type="ECO:0000256" key="1">
    <source>
        <dbReference type="SAM" id="MobiDB-lite"/>
    </source>
</evidence>
<dbReference type="AlphaFoldDB" id="A0A109XX36"/>
<dbReference type="EMBL" id="CP014060">
    <property type="protein sequence ID" value="AMG37853.1"/>
    <property type="molecule type" value="Genomic_DNA"/>
</dbReference>
<feature type="compositionally biased region" description="Basic residues" evidence="1">
    <location>
        <begin position="121"/>
        <end position="141"/>
    </location>
</feature>
<accession>A0A109XX36</accession>
<reference evidence="3" key="1">
    <citation type="submission" date="2015-12" db="EMBL/GenBank/DDBJ databases">
        <title>FDA dAtabase for Regulatory Grade micrObial Sequences (FDA-ARGOS): Supporting development and validation of Infectious Disease Dx tests.</title>
        <authorList>
            <person name="Case J."/>
            <person name="Tallon L."/>
            <person name="Sadzewicz L."/>
            <person name="Sengamalay N."/>
            <person name="Ott S."/>
            <person name="Godinez A."/>
            <person name="Nagaraj S."/>
            <person name="Nadendla S."/>
            <person name="Sichtig H."/>
        </authorList>
    </citation>
    <scope>NUCLEOTIDE SEQUENCE [LARGE SCALE GENOMIC DNA]</scope>
    <source>
        <strain evidence="3">FDAARGOS_147</strain>
    </source>
</reference>
<evidence type="ECO:0000313" key="3">
    <source>
        <dbReference type="Proteomes" id="UP000060602"/>
    </source>
</evidence>
<name>A0A109XX36_ALCXX</name>
<gene>
    <name evidence="2" type="ORF">AL504_18680</name>
</gene>
<dbReference type="RefSeq" id="WP_061072810.1">
    <property type="nucleotide sequence ID" value="NZ_CP014060.2"/>
</dbReference>
<proteinExistence type="predicted"/>
<feature type="region of interest" description="Disordered" evidence="1">
    <location>
        <begin position="100"/>
        <end position="141"/>
    </location>
</feature>
<evidence type="ECO:0000313" key="2">
    <source>
        <dbReference type="EMBL" id="AMG37853.1"/>
    </source>
</evidence>